<name>A0A9Q0I3Q8_9TELE</name>
<dbReference type="EMBL" id="JANIIK010000119">
    <property type="protein sequence ID" value="KAJ3584799.1"/>
    <property type="molecule type" value="Genomic_DNA"/>
</dbReference>
<feature type="region of interest" description="Disordered" evidence="1">
    <location>
        <begin position="101"/>
        <end position="136"/>
    </location>
</feature>
<evidence type="ECO:0000313" key="3">
    <source>
        <dbReference type="EMBL" id="KAJ3584799.1"/>
    </source>
</evidence>
<dbReference type="PANTHER" id="PTHR45784:SF3">
    <property type="entry name" value="C-TYPE LECTIN DOMAIN FAMILY 4 MEMBER K-LIKE-RELATED"/>
    <property type="match status" value="1"/>
</dbReference>
<protein>
    <recommendedName>
        <fullName evidence="2">C-type lectin domain-containing protein</fullName>
    </recommendedName>
</protein>
<dbReference type="InterPro" id="IPR016186">
    <property type="entry name" value="C-type_lectin-like/link_sf"/>
</dbReference>
<dbReference type="Pfam" id="PF00059">
    <property type="entry name" value="Lectin_C"/>
    <property type="match status" value="1"/>
</dbReference>
<dbReference type="OrthoDB" id="5858677at2759"/>
<feature type="domain" description="C-type lectin" evidence="2">
    <location>
        <begin position="143"/>
        <end position="242"/>
    </location>
</feature>
<gene>
    <name evidence="3" type="ORF">NHX12_015294</name>
</gene>
<dbReference type="InterPro" id="IPR001304">
    <property type="entry name" value="C-type_lectin-like"/>
</dbReference>
<feature type="domain" description="C-type lectin" evidence="2">
    <location>
        <begin position="26"/>
        <end position="121"/>
    </location>
</feature>
<dbReference type="Gene3D" id="3.10.100.10">
    <property type="entry name" value="Mannose-Binding Protein A, subunit A"/>
    <property type="match status" value="2"/>
</dbReference>
<reference evidence="3" key="1">
    <citation type="submission" date="2022-07" db="EMBL/GenBank/DDBJ databases">
        <title>Chromosome-level genome of Muraenolepis orangiensis.</title>
        <authorList>
            <person name="Kim J."/>
        </authorList>
    </citation>
    <scope>NUCLEOTIDE SEQUENCE</scope>
    <source>
        <strain evidence="3">KU_S4_2022</strain>
        <tissue evidence="3">Muscle</tissue>
    </source>
</reference>
<dbReference type="PROSITE" id="PS50041">
    <property type="entry name" value="C_TYPE_LECTIN_2"/>
    <property type="match status" value="2"/>
</dbReference>
<dbReference type="Proteomes" id="UP001148018">
    <property type="component" value="Unassembled WGS sequence"/>
</dbReference>
<dbReference type="InterPro" id="IPR016187">
    <property type="entry name" value="CTDL_fold"/>
</dbReference>
<dbReference type="PANTHER" id="PTHR45784">
    <property type="entry name" value="C-TYPE LECTIN DOMAIN FAMILY 20 MEMBER A-RELATED"/>
    <property type="match status" value="1"/>
</dbReference>
<evidence type="ECO:0000259" key="2">
    <source>
        <dbReference type="PROSITE" id="PS50041"/>
    </source>
</evidence>
<dbReference type="CDD" id="cd00037">
    <property type="entry name" value="CLECT"/>
    <property type="match status" value="2"/>
</dbReference>
<evidence type="ECO:0000313" key="4">
    <source>
        <dbReference type="Proteomes" id="UP001148018"/>
    </source>
</evidence>
<organism evidence="3 4">
    <name type="scientific">Muraenolepis orangiensis</name>
    <name type="common">Patagonian moray cod</name>
    <dbReference type="NCBI Taxonomy" id="630683"/>
    <lineage>
        <taxon>Eukaryota</taxon>
        <taxon>Metazoa</taxon>
        <taxon>Chordata</taxon>
        <taxon>Craniata</taxon>
        <taxon>Vertebrata</taxon>
        <taxon>Euteleostomi</taxon>
        <taxon>Actinopterygii</taxon>
        <taxon>Neopterygii</taxon>
        <taxon>Teleostei</taxon>
        <taxon>Neoteleostei</taxon>
        <taxon>Acanthomorphata</taxon>
        <taxon>Zeiogadaria</taxon>
        <taxon>Gadariae</taxon>
        <taxon>Gadiformes</taxon>
        <taxon>Muraenolepidoidei</taxon>
        <taxon>Muraenolepididae</taxon>
        <taxon>Muraenolepis</taxon>
    </lineage>
</organism>
<accession>A0A9Q0I3Q8</accession>
<proteinExistence type="predicted"/>
<sequence length="274" mass="30361">MGISPLPYEVRWEPELVSPPSVSIVEKGRNLTLVGKRLSWSDALLYCRDFHWDLLSLRGPEDQETMDELVAGAPFPLTGHLWVGLRRSILGTSWYWMSGDPMDSPPDGSKPPTSPAPVGACPVRSHRGSEQELVSPPSVSIVEKGRNLTLVGKRLSWSDALLYCRDFHWDLLSLRGPEDQETMDELVAGAPFPLTGHLWVGLRRSILGTSWYWMSGDPMDFTRWEQASHQSSPCGGVSSMVGVQPIAPLPGPYQDCTTSINLLICPSLQVPQRE</sequence>
<dbReference type="SUPFAM" id="SSF56436">
    <property type="entry name" value="C-type lectin-like"/>
    <property type="match status" value="2"/>
</dbReference>
<evidence type="ECO:0000256" key="1">
    <source>
        <dbReference type="SAM" id="MobiDB-lite"/>
    </source>
</evidence>
<keyword evidence="4" id="KW-1185">Reference proteome</keyword>
<comment type="caution">
    <text evidence="3">The sequence shown here is derived from an EMBL/GenBank/DDBJ whole genome shotgun (WGS) entry which is preliminary data.</text>
</comment>
<dbReference type="AlphaFoldDB" id="A0A9Q0I3Q8"/>